<feature type="transmembrane region" description="Helical" evidence="1">
    <location>
        <begin position="58"/>
        <end position="77"/>
    </location>
</feature>
<dbReference type="InterPro" id="IPR021776">
    <property type="entry name" value="ActD"/>
</dbReference>
<name>I4VT75_9GAMM</name>
<accession>I4VT75</accession>
<dbReference type="Pfam" id="PF11821">
    <property type="entry name" value="ActD"/>
    <property type="match status" value="1"/>
</dbReference>
<keyword evidence="1" id="KW-0472">Membrane</keyword>
<keyword evidence="1" id="KW-1133">Transmembrane helix</keyword>
<keyword evidence="1" id="KW-0812">Transmembrane</keyword>
<gene>
    <name evidence="2" type="ORF">UU9_06409</name>
</gene>
<comment type="caution">
    <text evidence="2">The sequence shown here is derived from an EMBL/GenBank/DDBJ whole genome shotgun (WGS) entry which is preliminary data.</text>
</comment>
<evidence type="ECO:0000313" key="2">
    <source>
        <dbReference type="EMBL" id="EIL90416.1"/>
    </source>
</evidence>
<keyword evidence="3" id="KW-1185">Reference proteome</keyword>
<dbReference type="STRING" id="1163408.UU9_06409"/>
<dbReference type="PANTHER" id="PTHR40394:SF2">
    <property type="entry name" value="QUINOL:CYTOCHROME C OXIDOREDUCTASE MEMBRANE PROTEIN"/>
    <property type="match status" value="1"/>
</dbReference>
<evidence type="ECO:0008006" key="4">
    <source>
        <dbReference type="Google" id="ProtNLM"/>
    </source>
</evidence>
<organism evidence="2 3">
    <name type="scientific">Rhodanobacter fulvus Jip2</name>
    <dbReference type="NCBI Taxonomy" id="1163408"/>
    <lineage>
        <taxon>Bacteria</taxon>
        <taxon>Pseudomonadati</taxon>
        <taxon>Pseudomonadota</taxon>
        <taxon>Gammaproteobacteria</taxon>
        <taxon>Lysobacterales</taxon>
        <taxon>Rhodanobacteraceae</taxon>
        <taxon>Rhodanobacter</taxon>
    </lineage>
</organism>
<protein>
    <recommendedName>
        <fullName evidence="4">Quinol:cytochrome c oxidoreductase membrane protein</fullName>
    </recommendedName>
</protein>
<dbReference type="eggNOG" id="COG2010">
    <property type="taxonomic scope" value="Bacteria"/>
</dbReference>
<dbReference type="Proteomes" id="UP000004210">
    <property type="component" value="Unassembled WGS sequence"/>
</dbReference>
<evidence type="ECO:0000313" key="3">
    <source>
        <dbReference type="Proteomes" id="UP000004210"/>
    </source>
</evidence>
<reference evidence="2 3" key="1">
    <citation type="journal article" date="2012" name="J. Bacteriol.">
        <title>Genome sequences for six rhodanobacter strains, isolated from soils and the terrestrial subsurface, with variable denitrification capabilities.</title>
        <authorList>
            <person name="Kostka J.E."/>
            <person name="Green S.J."/>
            <person name="Rishishwar L."/>
            <person name="Prakash O."/>
            <person name="Katz L.S."/>
            <person name="Marino-Ramirez L."/>
            <person name="Jordan I.K."/>
            <person name="Munk C."/>
            <person name="Ivanova N."/>
            <person name="Mikhailova N."/>
            <person name="Watson D.B."/>
            <person name="Brown S.D."/>
            <person name="Palumbo A.V."/>
            <person name="Brooks S.C."/>
        </authorList>
    </citation>
    <scope>NUCLEOTIDE SEQUENCE [LARGE SCALE GENOMIC DNA]</scope>
    <source>
        <strain evidence="3">Jip2T</strain>
    </source>
</reference>
<dbReference type="PANTHER" id="PTHR40394">
    <property type="entry name" value="LIPOPROTEIN-RELATED"/>
    <property type="match status" value="1"/>
</dbReference>
<dbReference type="PATRIC" id="fig|1163408.3.peg.1306"/>
<sequence length="178" mass="18966">MTDPNVYGCMAQFDSAETLRGAALQLRHAGYTRLEAYSPFAVEGLAEALGPTRSRLPLLVLLGGLVGGVGTLALQYYSAVIDYPIDVGGRPAASWPAFIPAALEMTILCAVLAGVVGMLLGNGLPRLYHPVFNVPRFAQASRDGFFLVIRADDPHYDSDHARQALIDLAPLSVDEVPA</sequence>
<dbReference type="EMBL" id="AJXU01000028">
    <property type="protein sequence ID" value="EIL90416.1"/>
    <property type="molecule type" value="Genomic_DNA"/>
</dbReference>
<evidence type="ECO:0000256" key="1">
    <source>
        <dbReference type="SAM" id="Phobius"/>
    </source>
</evidence>
<dbReference type="AlphaFoldDB" id="I4VT75"/>
<proteinExistence type="predicted"/>
<feature type="transmembrane region" description="Helical" evidence="1">
    <location>
        <begin position="97"/>
        <end position="120"/>
    </location>
</feature>
<dbReference type="RefSeq" id="WP_007080922.1">
    <property type="nucleotide sequence ID" value="NZ_AJXU01000028.1"/>
</dbReference>